<evidence type="ECO:0000259" key="1">
    <source>
        <dbReference type="PROSITE" id="PS50943"/>
    </source>
</evidence>
<evidence type="ECO:0000313" key="2">
    <source>
        <dbReference type="EMBL" id="WTT17490.1"/>
    </source>
</evidence>
<dbReference type="EMBL" id="CP108222">
    <property type="protein sequence ID" value="WTT17490.1"/>
    <property type="molecule type" value="Genomic_DNA"/>
</dbReference>
<dbReference type="Gene3D" id="1.10.260.40">
    <property type="entry name" value="lambda repressor-like DNA-binding domains"/>
    <property type="match status" value="1"/>
</dbReference>
<sequence>MILREELAAFLRARRGRLQPRDVGLPDGLRRRTPGLRRQEVAQLAGMSVDYYIRLEQGRGPHPSRQLLAALARALLLTRDERDYLFRVAGESPPPVAGPVRGLAPAVRCLLDSMPEVPAYVVDAKYDLLAWNDLAAHLISSIARAPEDDRNLVRWMFREALEDHRWDDESALVFARATVADLRAAYALHPGDRGIEELVTELLGTSPRFAEMWADHDVEVRHRVVKRIDSDTFGRLEYECQVLHIPESGQRLIVYCAEPGSPTRELFRRLASTPVGMSRSPSRADER</sequence>
<dbReference type="CDD" id="cd00093">
    <property type="entry name" value="HTH_XRE"/>
    <property type="match status" value="1"/>
</dbReference>
<dbReference type="InterPro" id="IPR041413">
    <property type="entry name" value="MLTR_LBD"/>
</dbReference>
<dbReference type="PROSITE" id="PS50943">
    <property type="entry name" value="HTH_CROC1"/>
    <property type="match status" value="1"/>
</dbReference>
<proteinExistence type="predicted"/>
<organism evidence="2">
    <name type="scientific">Streptomyces sp. NBC_00093</name>
    <dbReference type="NCBI Taxonomy" id="2975649"/>
    <lineage>
        <taxon>Bacteria</taxon>
        <taxon>Bacillati</taxon>
        <taxon>Actinomycetota</taxon>
        <taxon>Actinomycetes</taxon>
        <taxon>Kitasatosporales</taxon>
        <taxon>Streptomycetaceae</taxon>
        <taxon>Streptomyces</taxon>
    </lineage>
</organism>
<dbReference type="InterPro" id="IPR010982">
    <property type="entry name" value="Lambda_DNA-bd_dom_sf"/>
</dbReference>
<dbReference type="PANTHER" id="PTHR35010">
    <property type="entry name" value="BLL4672 PROTEIN-RELATED"/>
    <property type="match status" value="1"/>
</dbReference>
<feature type="domain" description="HTH cro/C1-type" evidence="1">
    <location>
        <begin position="35"/>
        <end position="82"/>
    </location>
</feature>
<accession>A0AAU2A1M9</accession>
<name>A0AAU2A1M9_9ACTN</name>
<dbReference type="Pfam" id="PF13560">
    <property type="entry name" value="HTH_31"/>
    <property type="match status" value="1"/>
</dbReference>
<gene>
    <name evidence="2" type="ORF">OHA22_19055</name>
</gene>
<dbReference type="Gene3D" id="3.30.450.180">
    <property type="match status" value="1"/>
</dbReference>
<dbReference type="InterPro" id="IPR001387">
    <property type="entry name" value="Cro/C1-type_HTH"/>
</dbReference>
<dbReference type="Pfam" id="PF17765">
    <property type="entry name" value="MLTR_LBD"/>
    <property type="match status" value="1"/>
</dbReference>
<dbReference type="SUPFAM" id="SSF47413">
    <property type="entry name" value="lambda repressor-like DNA-binding domains"/>
    <property type="match status" value="1"/>
</dbReference>
<dbReference type="AlphaFoldDB" id="A0AAU2A1M9"/>
<reference evidence="2" key="1">
    <citation type="submission" date="2022-10" db="EMBL/GenBank/DDBJ databases">
        <title>The complete genomes of actinobacterial strains from the NBC collection.</title>
        <authorList>
            <person name="Joergensen T.S."/>
            <person name="Alvarez Arevalo M."/>
            <person name="Sterndorff E.B."/>
            <person name="Faurdal D."/>
            <person name="Vuksanovic O."/>
            <person name="Mourched A.-S."/>
            <person name="Charusanti P."/>
            <person name="Shaw S."/>
            <person name="Blin K."/>
            <person name="Weber T."/>
        </authorList>
    </citation>
    <scope>NUCLEOTIDE SEQUENCE</scope>
    <source>
        <strain evidence="2">NBC_00093</strain>
    </source>
</reference>
<dbReference type="SMART" id="SM00530">
    <property type="entry name" value="HTH_XRE"/>
    <property type="match status" value="1"/>
</dbReference>
<protein>
    <submittedName>
        <fullName evidence="2">Helix-turn-helix transcriptional regulator</fullName>
    </submittedName>
</protein>
<dbReference type="PANTHER" id="PTHR35010:SF2">
    <property type="entry name" value="BLL4672 PROTEIN"/>
    <property type="match status" value="1"/>
</dbReference>
<dbReference type="GO" id="GO:0003677">
    <property type="term" value="F:DNA binding"/>
    <property type="evidence" value="ECO:0007669"/>
    <property type="project" value="InterPro"/>
</dbReference>